<comment type="similarity">
    <text evidence="2">Belongs to the YajC family.</text>
</comment>
<evidence type="ECO:0000313" key="13">
    <source>
        <dbReference type="Proteomes" id="UP001553031"/>
    </source>
</evidence>
<keyword evidence="9 11" id="KW-0472">Membrane</keyword>
<keyword evidence="3" id="KW-0813">Transport</keyword>
<evidence type="ECO:0000256" key="11">
    <source>
        <dbReference type="SAM" id="Phobius"/>
    </source>
</evidence>
<dbReference type="SMART" id="SM01323">
    <property type="entry name" value="YajC"/>
    <property type="match status" value="1"/>
</dbReference>
<evidence type="ECO:0000256" key="8">
    <source>
        <dbReference type="ARBA" id="ARBA00023010"/>
    </source>
</evidence>
<protein>
    <submittedName>
        <fullName evidence="12">Preprotein translocase subunit YajC</fullName>
    </submittedName>
</protein>
<comment type="caution">
    <text evidence="12">The sequence shown here is derived from an EMBL/GenBank/DDBJ whole genome shotgun (WGS) entry which is preliminary data.</text>
</comment>
<evidence type="ECO:0000256" key="10">
    <source>
        <dbReference type="SAM" id="MobiDB-lite"/>
    </source>
</evidence>
<keyword evidence="5 11" id="KW-0812">Transmembrane</keyword>
<feature type="compositionally biased region" description="Low complexity" evidence="10">
    <location>
        <begin position="154"/>
        <end position="176"/>
    </location>
</feature>
<evidence type="ECO:0000256" key="1">
    <source>
        <dbReference type="ARBA" id="ARBA00004162"/>
    </source>
</evidence>
<gene>
    <name evidence="12" type="ORF">AB0O96_02495</name>
</gene>
<proteinExistence type="inferred from homology"/>
<feature type="transmembrane region" description="Helical" evidence="11">
    <location>
        <begin position="12"/>
        <end position="34"/>
    </location>
</feature>
<evidence type="ECO:0000256" key="6">
    <source>
        <dbReference type="ARBA" id="ARBA00022927"/>
    </source>
</evidence>
<comment type="subcellular location">
    <subcellularLocation>
        <location evidence="1">Cell membrane</location>
        <topology evidence="1">Single-pass membrane protein</topology>
    </subcellularLocation>
</comment>
<feature type="compositionally biased region" description="Low complexity" evidence="10">
    <location>
        <begin position="101"/>
        <end position="134"/>
    </location>
</feature>
<evidence type="ECO:0000256" key="7">
    <source>
        <dbReference type="ARBA" id="ARBA00022989"/>
    </source>
</evidence>
<dbReference type="InterPro" id="IPR003849">
    <property type="entry name" value="Preprotein_translocase_YajC"/>
</dbReference>
<keyword evidence="8" id="KW-0811">Translocation</keyword>
<organism evidence="12 13">
    <name type="scientific">Kocuria salsicia</name>
    <dbReference type="NCBI Taxonomy" id="664639"/>
    <lineage>
        <taxon>Bacteria</taxon>
        <taxon>Bacillati</taxon>
        <taxon>Actinomycetota</taxon>
        <taxon>Actinomycetes</taxon>
        <taxon>Micrococcales</taxon>
        <taxon>Micrococcaceae</taxon>
        <taxon>Kocuria</taxon>
    </lineage>
</organism>
<dbReference type="Proteomes" id="UP001553031">
    <property type="component" value="Unassembled WGS sequence"/>
</dbReference>
<dbReference type="Pfam" id="PF02699">
    <property type="entry name" value="YajC"/>
    <property type="match status" value="1"/>
</dbReference>
<feature type="region of interest" description="Disordered" evidence="10">
    <location>
        <begin position="101"/>
        <end position="201"/>
    </location>
</feature>
<dbReference type="PANTHER" id="PTHR33909">
    <property type="entry name" value="SEC TRANSLOCON ACCESSORY COMPLEX SUBUNIT YAJC"/>
    <property type="match status" value="1"/>
</dbReference>
<evidence type="ECO:0000256" key="5">
    <source>
        <dbReference type="ARBA" id="ARBA00022692"/>
    </source>
</evidence>
<evidence type="ECO:0000256" key="4">
    <source>
        <dbReference type="ARBA" id="ARBA00022475"/>
    </source>
</evidence>
<evidence type="ECO:0000256" key="3">
    <source>
        <dbReference type="ARBA" id="ARBA00022448"/>
    </source>
</evidence>
<evidence type="ECO:0000256" key="2">
    <source>
        <dbReference type="ARBA" id="ARBA00006742"/>
    </source>
</evidence>
<keyword evidence="13" id="KW-1185">Reference proteome</keyword>
<evidence type="ECO:0000313" key="12">
    <source>
        <dbReference type="EMBL" id="MEV8157066.1"/>
    </source>
</evidence>
<name>A0ABV3K9I5_9MICC</name>
<keyword evidence="6" id="KW-0653">Protein transport</keyword>
<dbReference type="RefSeq" id="WP_360024014.1">
    <property type="nucleotide sequence ID" value="NZ_JBFAEN010000003.1"/>
</dbReference>
<keyword evidence="7 11" id="KW-1133">Transmembrane helix</keyword>
<keyword evidence="4" id="KW-1003">Cell membrane</keyword>
<feature type="compositionally biased region" description="Basic and acidic residues" evidence="10">
    <location>
        <begin position="181"/>
        <end position="201"/>
    </location>
</feature>
<sequence>MTLLAETQEAAAGGGGTAWFLPVMLVVMVLLLWLPMRRQKKAQAQMRAKQATMEPGTRVMTSFGLYGTLRDMDREQNKAVLEISPGQLVTVHSQTVTTVVDETPTDSGADGGAVVDGPAATGTTTTGTVDDASGNTAAENGNVVTGAARSESDTTGTTPGGATAAGNTAAGNTAAGDVAPEQDHRTWRDARNGEDRGTTTN</sequence>
<evidence type="ECO:0000256" key="9">
    <source>
        <dbReference type="ARBA" id="ARBA00023136"/>
    </source>
</evidence>
<dbReference type="PANTHER" id="PTHR33909:SF1">
    <property type="entry name" value="SEC TRANSLOCON ACCESSORY COMPLEX SUBUNIT YAJC"/>
    <property type="match status" value="1"/>
</dbReference>
<accession>A0ABV3K9I5</accession>
<reference evidence="12 13" key="1">
    <citation type="submission" date="2024-06" db="EMBL/GenBank/DDBJ databases">
        <title>The Natural Products Discovery Center: Release of the First 8490 Sequenced Strains for Exploring Actinobacteria Biosynthetic Diversity.</title>
        <authorList>
            <person name="Kalkreuter E."/>
            <person name="Kautsar S.A."/>
            <person name="Yang D."/>
            <person name="Bader C.D."/>
            <person name="Teijaro C.N."/>
            <person name="Fluegel L."/>
            <person name="Davis C.M."/>
            <person name="Simpson J.R."/>
            <person name="Lauterbach L."/>
            <person name="Steele A.D."/>
            <person name="Gui C."/>
            <person name="Meng S."/>
            <person name="Li G."/>
            <person name="Viehrig K."/>
            <person name="Ye F."/>
            <person name="Su P."/>
            <person name="Kiefer A.F."/>
            <person name="Nichols A."/>
            <person name="Cepeda A.J."/>
            <person name="Yan W."/>
            <person name="Fan B."/>
            <person name="Jiang Y."/>
            <person name="Adhikari A."/>
            <person name="Zheng C.-J."/>
            <person name="Schuster L."/>
            <person name="Cowan T.M."/>
            <person name="Smanski M.J."/>
            <person name="Chevrette M.G."/>
            <person name="De Carvalho L.P.S."/>
            <person name="Shen B."/>
        </authorList>
    </citation>
    <scope>NUCLEOTIDE SEQUENCE [LARGE SCALE GENOMIC DNA]</scope>
    <source>
        <strain evidence="12 13">NPDC079179</strain>
    </source>
</reference>
<dbReference type="EMBL" id="JBFBLL010000001">
    <property type="protein sequence ID" value="MEV8157066.1"/>
    <property type="molecule type" value="Genomic_DNA"/>
</dbReference>